<comment type="caution">
    <text evidence="1">The sequence shown here is derived from an EMBL/GenBank/DDBJ whole genome shotgun (WGS) entry which is preliminary data.</text>
</comment>
<dbReference type="OrthoDB" id="550575at2759"/>
<evidence type="ECO:0000313" key="1">
    <source>
        <dbReference type="EMBL" id="CAI2182809.1"/>
    </source>
</evidence>
<protein>
    <submittedName>
        <fullName evidence="1">15196_t:CDS:1</fullName>
    </submittedName>
</protein>
<evidence type="ECO:0000313" key="2">
    <source>
        <dbReference type="Proteomes" id="UP001153678"/>
    </source>
</evidence>
<dbReference type="InterPro" id="IPR032675">
    <property type="entry name" value="LRR_dom_sf"/>
</dbReference>
<organism evidence="1 2">
    <name type="scientific">Funneliformis geosporum</name>
    <dbReference type="NCBI Taxonomy" id="1117311"/>
    <lineage>
        <taxon>Eukaryota</taxon>
        <taxon>Fungi</taxon>
        <taxon>Fungi incertae sedis</taxon>
        <taxon>Mucoromycota</taxon>
        <taxon>Glomeromycotina</taxon>
        <taxon>Glomeromycetes</taxon>
        <taxon>Glomerales</taxon>
        <taxon>Glomeraceae</taxon>
        <taxon>Funneliformis</taxon>
    </lineage>
</organism>
<name>A0A9W4SVB4_9GLOM</name>
<dbReference type="InterPro" id="IPR006553">
    <property type="entry name" value="Leu-rich_rpt_Cys-con_subtyp"/>
</dbReference>
<gene>
    <name evidence="1" type="ORF">FWILDA_LOCUS10764</name>
</gene>
<dbReference type="Gene3D" id="3.80.10.10">
    <property type="entry name" value="Ribonuclease Inhibitor"/>
    <property type="match status" value="1"/>
</dbReference>
<feature type="non-terminal residue" evidence="1">
    <location>
        <position position="1"/>
    </location>
</feature>
<dbReference type="SUPFAM" id="SSF52047">
    <property type="entry name" value="RNI-like"/>
    <property type="match status" value="1"/>
</dbReference>
<reference evidence="1" key="1">
    <citation type="submission" date="2022-08" db="EMBL/GenBank/DDBJ databases">
        <authorList>
            <person name="Kallberg Y."/>
            <person name="Tangrot J."/>
            <person name="Rosling A."/>
        </authorList>
    </citation>
    <scope>NUCLEOTIDE SEQUENCE</scope>
    <source>
        <strain evidence="1">Wild A</strain>
    </source>
</reference>
<dbReference type="EMBL" id="CAMKVN010002842">
    <property type="protein sequence ID" value="CAI2182809.1"/>
    <property type="molecule type" value="Genomic_DNA"/>
</dbReference>
<sequence length="303" mass="34831">MKRYNWTSETPSSELAKYIEEINKNQHGITSSKLRKIGTDHASRIYGSRNDSHHQYLRKLACRQIVSHYESVESYSVMNDPPSCNCSKEYQSSVPKQSVNRHEEVENFKNSIGFSNRVLELIAGLYPNLKYLNLCDDQSGDYISFCVREVEYLGLWKIAQSCHKLEYLNISHRTEFTEISICNIIHSCPDLQHLNLTFCEITNITIEEIARSYIHIKNFNDLKNPSLITAFSDYLRHADTAHQNLAWSLLANALNSNGVEIGQQARIFHQNLAQALHQIQVSSKRIILINASLEQRMPTLSIK</sequence>
<proteinExistence type="predicted"/>
<keyword evidence="2" id="KW-1185">Reference proteome</keyword>
<dbReference type="SMART" id="SM00367">
    <property type="entry name" value="LRR_CC"/>
    <property type="match status" value="2"/>
</dbReference>
<dbReference type="AlphaFoldDB" id="A0A9W4SVB4"/>
<dbReference type="Proteomes" id="UP001153678">
    <property type="component" value="Unassembled WGS sequence"/>
</dbReference>
<accession>A0A9W4SVB4</accession>